<organism evidence="1 2">
    <name type="scientific">Roseovarius tolerans</name>
    <dbReference type="NCBI Taxonomy" id="74031"/>
    <lineage>
        <taxon>Bacteria</taxon>
        <taxon>Pseudomonadati</taxon>
        <taxon>Pseudomonadota</taxon>
        <taxon>Alphaproteobacteria</taxon>
        <taxon>Rhodobacterales</taxon>
        <taxon>Roseobacteraceae</taxon>
        <taxon>Roseovarius</taxon>
    </lineage>
</organism>
<comment type="caution">
    <text evidence="1">The sequence shown here is derived from an EMBL/GenBank/DDBJ whole genome shotgun (WGS) entry which is preliminary data.</text>
</comment>
<keyword evidence="2" id="KW-1185">Reference proteome</keyword>
<dbReference type="RefSeq" id="WP_050662656.1">
    <property type="nucleotide sequence ID" value="NZ_CP118494.1"/>
</dbReference>
<protein>
    <submittedName>
        <fullName evidence="1">Uncharacterized protein</fullName>
    </submittedName>
</protein>
<name>A0A0L6CV60_9RHOB</name>
<reference evidence="2" key="1">
    <citation type="submission" date="2015-07" db="EMBL/GenBank/DDBJ databases">
        <title>Draft Genome Sequence of Roseovarius tolerans EL-164, a producer of N-Acylated Alanine Methyl Esters (NAMEs).</title>
        <authorList>
            <person name="Voget S."/>
            <person name="Bruns H."/>
            <person name="Wagner-Doebler I."/>
            <person name="Schulz S."/>
            <person name="Daniel R."/>
        </authorList>
    </citation>
    <scope>NUCLEOTIDE SEQUENCE [LARGE SCALE GENOMIC DNA]</scope>
    <source>
        <strain evidence="2">EL-164</strain>
    </source>
</reference>
<dbReference type="EMBL" id="LGVV01000019">
    <property type="protein sequence ID" value="KNX41669.1"/>
    <property type="molecule type" value="Genomic_DNA"/>
</dbReference>
<evidence type="ECO:0000313" key="2">
    <source>
        <dbReference type="Proteomes" id="UP000037046"/>
    </source>
</evidence>
<gene>
    <name evidence="1" type="ORF">ROTO_17600</name>
</gene>
<evidence type="ECO:0000313" key="1">
    <source>
        <dbReference type="EMBL" id="KNX41669.1"/>
    </source>
</evidence>
<sequence>MTATEKILTRIRELQDELDEEFARRRAAFRYGFENGRVVFEAEVRRRITQAGLSGIAPSG</sequence>
<dbReference type="AlphaFoldDB" id="A0A0L6CV60"/>
<dbReference type="OrthoDB" id="9795505at2"/>
<proteinExistence type="predicted"/>
<dbReference type="PATRIC" id="fig|74031.6.peg.1795"/>
<accession>A0A0L6CV60</accession>
<dbReference type="Proteomes" id="UP000037046">
    <property type="component" value="Unassembled WGS sequence"/>
</dbReference>